<evidence type="ECO:0000313" key="2">
    <source>
        <dbReference type="Proteomes" id="UP000239210"/>
    </source>
</evidence>
<accession>A0A2T0U1S3</accession>
<comment type="caution">
    <text evidence="1">The sequence shown here is derived from an EMBL/GenBank/DDBJ whole genome shotgun (WGS) entry which is preliminary data.</text>
</comment>
<keyword evidence="2" id="KW-1185">Reference proteome</keyword>
<protein>
    <submittedName>
        <fullName evidence="1">LGFP repeat-containing protein</fullName>
    </submittedName>
</protein>
<evidence type="ECO:0000313" key="1">
    <source>
        <dbReference type="EMBL" id="PRY51870.1"/>
    </source>
</evidence>
<organism evidence="1 2">
    <name type="scientific">Geodermatophilus tzadiensis</name>
    <dbReference type="NCBI Taxonomy" id="1137988"/>
    <lineage>
        <taxon>Bacteria</taxon>
        <taxon>Bacillati</taxon>
        <taxon>Actinomycetota</taxon>
        <taxon>Actinomycetes</taxon>
        <taxon>Geodermatophilales</taxon>
        <taxon>Geodermatophilaceae</taxon>
        <taxon>Geodermatophilus</taxon>
    </lineage>
</organism>
<gene>
    <name evidence="1" type="ORF">LY71_101242</name>
</gene>
<dbReference type="Proteomes" id="UP000239210">
    <property type="component" value="Unassembled WGS sequence"/>
</dbReference>
<dbReference type="Pfam" id="PF08310">
    <property type="entry name" value="LGFP"/>
    <property type="match status" value="10"/>
</dbReference>
<proteinExistence type="predicted"/>
<dbReference type="EMBL" id="PVTG01000001">
    <property type="protein sequence ID" value="PRY51870.1"/>
    <property type="molecule type" value="Genomic_DNA"/>
</dbReference>
<dbReference type="RefSeq" id="WP_106275152.1">
    <property type="nucleotide sequence ID" value="NZ_PVTG01000001.1"/>
</dbReference>
<dbReference type="AlphaFoldDB" id="A0A2T0U1S3"/>
<name>A0A2T0U1S3_9ACTN</name>
<dbReference type="InterPro" id="IPR013207">
    <property type="entry name" value="LGFP"/>
</dbReference>
<sequence>MSRRTAPRAVVLVLVLLSLAVLLPVLGPAPADRAAAADARQFQPGNIISDDLFYDGRAMTAPEVQVFLDQKGAACRTGADGTPCLKVYRQDTEDKPADQYCQGYRAAWQESAADIIAKVGQSCGISQRVLMVILQKEQSLVTNTGSSLYARRYREAMGFACPDTAPCNPAYNGFFNQVYSGARQYRVYQLNATRYAHRAGTTVNVRFHPDAACGTSPVYIQNQATAGLYNYTPYQPNAAALAAGYKVGDGCSAYGNRNFWLYYTDWFGTTQSPGGGEVARRYAALGGEGGVLGAPRSAIGCGLRDGGCFQDYAYGAIHWSPATGARVTRGWIADRWWTAGREGGELGYPTSDEQPTPRGDGVYQTFQRGSVYVSPAGARVVKGWVFDRWTALGREQSVLGFPTSEETGVAGGVTQSFQRGVISSSAGTGAHAVWGWVLDKWTALGREGGVLGFPTSDEVATAAGAYNTFAGGAVYSTAQTGAHAVVGWIGQRWIAAGAGSAAVGYPVGDEQRAPDGVGAVSEFSNGLIVSSARTGAHDLVGPIAAKWTALGGVRSFLGYPTADPQPVAGGSVSAFQSGSVYRAPGAAQAFEVHGWIGQKWADAGGPGGALGWPTSDERPAADGAGVLQDYTGGVVYSSVRTGARVVLGPIAAKWTALGGAGAWIGAPVSDQLGMPDRRGAASVFASGAAIYWSPGTGAFEVHGWIRQLYSSLNGEQSFLGYPTSDETPVAGTQAVVGTFQGGRIYSSAATGAREVHGAILDTYLAQGGPAGALGLPTSNEYAVPEGRAGDFEHGRIVCNTTTGTLTVTTH</sequence>
<reference evidence="1 2" key="1">
    <citation type="submission" date="2018-03" db="EMBL/GenBank/DDBJ databases">
        <title>Genomic Encyclopedia of Archaeal and Bacterial Type Strains, Phase II (KMG-II): from individual species to whole genera.</title>
        <authorList>
            <person name="Goeker M."/>
        </authorList>
    </citation>
    <scope>NUCLEOTIDE SEQUENCE [LARGE SCALE GENOMIC DNA]</scope>
    <source>
        <strain evidence="1 2">DSM 45416</strain>
    </source>
</reference>
<dbReference type="OrthoDB" id="9764271at2"/>